<organism evidence="1 2">
    <name type="scientific">Rhizophagus irregularis</name>
    <dbReference type="NCBI Taxonomy" id="588596"/>
    <lineage>
        <taxon>Eukaryota</taxon>
        <taxon>Fungi</taxon>
        <taxon>Fungi incertae sedis</taxon>
        <taxon>Mucoromycota</taxon>
        <taxon>Glomeromycotina</taxon>
        <taxon>Glomeromycetes</taxon>
        <taxon>Glomerales</taxon>
        <taxon>Glomeraceae</taxon>
        <taxon>Rhizophagus</taxon>
    </lineage>
</organism>
<dbReference type="AlphaFoldDB" id="A0A2N1N682"/>
<comment type="caution">
    <text evidence="1">The sequence shown here is derived from an EMBL/GenBank/DDBJ whole genome shotgun (WGS) entry which is preliminary data.</text>
</comment>
<evidence type="ECO:0000313" key="2">
    <source>
        <dbReference type="Proteomes" id="UP000233469"/>
    </source>
</evidence>
<evidence type="ECO:0000313" key="1">
    <source>
        <dbReference type="EMBL" id="PKK69432.1"/>
    </source>
</evidence>
<gene>
    <name evidence="1" type="ORF">RhiirC2_850714</name>
</gene>
<dbReference type="VEuPathDB" id="FungiDB:RhiirFUN_024840"/>
<reference evidence="1 2" key="2">
    <citation type="submission" date="2017-10" db="EMBL/GenBank/DDBJ databases">
        <title>Extensive intraspecific genome diversity in a model arbuscular mycorrhizal fungus.</title>
        <authorList>
            <person name="Chen E.C.H."/>
            <person name="Morin E."/>
            <person name="Baudet D."/>
            <person name="Noel J."/>
            <person name="Ndikumana S."/>
            <person name="Charron P."/>
            <person name="St-Onge C."/>
            <person name="Giorgi J."/>
            <person name="Grigoriev I.V."/>
            <person name="Roux C."/>
            <person name="Martin F.M."/>
            <person name="Corradi N."/>
        </authorList>
    </citation>
    <scope>NUCLEOTIDE SEQUENCE [LARGE SCALE GENOMIC DNA]</scope>
    <source>
        <strain evidence="1 2">C2</strain>
    </source>
</reference>
<dbReference type="VEuPathDB" id="FungiDB:FUN_025449"/>
<dbReference type="VEuPathDB" id="FungiDB:RhiirA1_413720"/>
<name>A0A2N1N682_9GLOM</name>
<dbReference type="EMBL" id="LLXL01000726">
    <property type="protein sequence ID" value="PKK69432.1"/>
    <property type="molecule type" value="Genomic_DNA"/>
</dbReference>
<dbReference type="Proteomes" id="UP000233469">
    <property type="component" value="Unassembled WGS sequence"/>
</dbReference>
<dbReference type="OrthoDB" id="2317848at2759"/>
<reference evidence="1 2" key="1">
    <citation type="submission" date="2016-04" db="EMBL/GenBank/DDBJ databases">
        <title>Genome analyses suggest a sexual origin of heterokaryosis in a supposedly ancient asexual fungus.</title>
        <authorList>
            <person name="Ropars J."/>
            <person name="Sedzielewska K."/>
            <person name="Noel J."/>
            <person name="Charron P."/>
            <person name="Farinelli L."/>
            <person name="Marton T."/>
            <person name="Kruger M."/>
            <person name="Pelin A."/>
            <person name="Brachmann A."/>
            <person name="Corradi N."/>
        </authorList>
    </citation>
    <scope>NUCLEOTIDE SEQUENCE [LARGE SCALE GENOMIC DNA]</scope>
    <source>
        <strain evidence="1 2">C2</strain>
    </source>
</reference>
<accession>A0A2N1N682</accession>
<protein>
    <submittedName>
        <fullName evidence="1">Uncharacterized protein</fullName>
    </submittedName>
</protein>
<sequence>MCFQTPINPLTDANASEYAYKSWIINRLWEEVFLDVNGVICMKTGEVENTDRKFQLEIKRCLDKRNTNAGSWFHDAILLMNFSQNEIQVAFGEVVGNAYYHDDVKMNGDREKILKAMQLALFKIRQLFPEDHPNLKNLETYGILVYKRDVSMHWIDGVYLVDQSDKFLIPNASTQLKNLSDIIRTMITFKNRVISLQQNIESALKSRKKLNRGGTQHVNDSIVYASPPQKKI</sequence>
<proteinExistence type="predicted"/>